<protein>
    <submittedName>
        <fullName evidence="1">Uncharacterized protein</fullName>
    </submittedName>
</protein>
<sequence>MNLAVIAFIKTEMLSSLRNPRSYFEQFENLAGLHQTAPGNQSIGQYLSDHIDTFSHPPTNRRLEEAVVGDCPKMLEFKAL</sequence>
<dbReference type="Proteomes" id="UP000499080">
    <property type="component" value="Unassembled WGS sequence"/>
</dbReference>
<dbReference type="AlphaFoldDB" id="A0A4Y2DQQ3"/>
<dbReference type="EMBL" id="BGPR01000418">
    <property type="protein sequence ID" value="GBM19173.1"/>
    <property type="molecule type" value="Genomic_DNA"/>
</dbReference>
<proteinExistence type="predicted"/>
<name>A0A4Y2DQQ3_ARAVE</name>
<reference evidence="1 2" key="1">
    <citation type="journal article" date="2019" name="Sci. Rep.">
        <title>Orb-weaving spider Araneus ventricosus genome elucidates the spidroin gene catalogue.</title>
        <authorList>
            <person name="Kono N."/>
            <person name="Nakamura H."/>
            <person name="Ohtoshi R."/>
            <person name="Moran D.A.P."/>
            <person name="Shinohara A."/>
            <person name="Yoshida Y."/>
            <person name="Fujiwara M."/>
            <person name="Mori M."/>
            <person name="Tomita M."/>
            <person name="Arakawa K."/>
        </authorList>
    </citation>
    <scope>NUCLEOTIDE SEQUENCE [LARGE SCALE GENOMIC DNA]</scope>
</reference>
<evidence type="ECO:0000313" key="2">
    <source>
        <dbReference type="Proteomes" id="UP000499080"/>
    </source>
</evidence>
<accession>A0A4Y2DQQ3</accession>
<gene>
    <name evidence="1" type="ORF">AVEN_79888_1</name>
</gene>
<organism evidence="1 2">
    <name type="scientific">Araneus ventricosus</name>
    <name type="common">Orbweaver spider</name>
    <name type="synonym">Epeira ventricosa</name>
    <dbReference type="NCBI Taxonomy" id="182803"/>
    <lineage>
        <taxon>Eukaryota</taxon>
        <taxon>Metazoa</taxon>
        <taxon>Ecdysozoa</taxon>
        <taxon>Arthropoda</taxon>
        <taxon>Chelicerata</taxon>
        <taxon>Arachnida</taxon>
        <taxon>Araneae</taxon>
        <taxon>Araneomorphae</taxon>
        <taxon>Entelegynae</taxon>
        <taxon>Araneoidea</taxon>
        <taxon>Araneidae</taxon>
        <taxon>Araneus</taxon>
    </lineage>
</organism>
<comment type="caution">
    <text evidence="1">The sequence shown here is derived from an EMBL/GenBank/DDBJ whole genome shotgun (WGS) entry which is preliminary data.</text>
</comment>
<evidence type="ECO:0000313" key="1">
    <source>
        <dbReference type="EMBL" id="GBM19173.1"/>
    </source>
</evidence>
<keyword evidence="2" id="KW-1185">Reference proteome</keyword>